<feature type="transmembrane region" description="Helical" evidence="7">
    <location>
        <begin position="439"/>
        <end position="464"/>
    </location>
</feature>
<feature type="transmembrane region" description="Helical" evidence="7">
    <location>
        <begin position="356"/>
        <end position="381"/>
    </location>
</feature>
<dbReference type="InterPro" id="IPR013525">
    <property type="entry name" value="ABC2_TM"/>
</dbReference>
<dbReference type="Proteomes" id="UP001190700">
    <property type="component" value="Unassembled WGS sequence"/>
</dbReference>
<keyword evidence="5 7" id="KW-1133">Transmembrane helix</keyword>
<feature type="transmembrane region" description="Helical" evidence="7">
    <location>
        <begin position="324"/>
        <end position="344"/>
    </location>
</feature>
<dbReference type="PROSITE" id="PS00018">
    <property type="entry name" value="EF_HAND_1"/>
    <property type="match status" value="1"/>
</dbReference>
<keyword evidence="2" id="KW-0813">Transport</keyword>
<dbReference type="EMBL" id="LGRX02034383">
    <property type="protein sequence ID" value="KAK3237960.1"/>
    <property type="molecule type" value="Genomic_DNA"/>
</dbReference>
<dbReference type="GO" id="GO:0005509">
    <property type="term" value="F:calcium ion binding"/>
    <property type="evidence" value="ECO:0007669"/>
    <property type="project" value="InterPro"/>
</dbReference>
<dbReference type="PANTHER" id="PTHR48041:SF139">
    <property type="entry name" value="PROTEIN SCARLET"/>
    <property type="match status" value="1"/>
</dbReference>
<dbReference type="InterPro" id="IPR002048">
    <property type="entry name" value="EF_hand_dom"/>
</dbReference>
<name>A0AAE0BL36_9CHLO</name>
<evidence type="ECO:0000313" key="11">
    <source>
        <dbReference type="Proteomes" id="UP001190700"/>
    </source>
</evidence>
<gene>
    <name evidence="10" type="ORF">CYMTET_51993</name>
</gene>
<keyword evidence="11" id="KW-1185">Reference proteome</keyword>
<reference evidence="10 11" key="1">
    <citation type="journal article" date="2015" name="Genome Biol. Evol.">
        <title>Comparative Genomics of a Bacterivorous Green Alga Reveals Evolutionary Causalities and Consequences of Phago-Mixotrophic Mode of Nutrition.</title>
        <authorList>
            <person name="Burns J.A."/>
            <person name="Paasch A."/>
            <person name="Narechania A."/>
            <person name="Kim E."/>
        </authorList>
    </citation>
    <scope>NUCLEOTIDE SEQUENCE [LARGE SCALE GENOMIC DNA]</scope>
    <source>
        <strain evidence="10 11">PLY_AMNH</strain>
    </source>
</reference>
<organism evidence="10 11">
    <name type="scientific">Cymbomonas tetramitiformis</name>
    <dbReference type="NCBI Taxonomy" id="36881"/>
    <lineage>
        <taxon>Eukaryota</taxon>
        <taxon>Viridiplantae</taxon>
        <taxon>Chlorophyta</taxon>
        <taxon>Pyramimonadophyceae</taxon>
        <taxon>Pyramimonadales</taxon>
        <taxon>Pyramimonadaceae</taxon>
        <taxon>Cymbomonas</taxon>
    </lineage>
</organism>
<comment type="subcellular location">
    <subcellularLocation>
        <location evidence="1">Membrane</location>
        <topology evidence="1">Multi-pass membrane protein</topology>
    </subcellularLocation>
</comment>
<dbReference type="GO" id="GO:0140359">
    <property type="term" value="F:ABC-type transporter activity"/>
    <property type="evidence" value="ECO:0007669"/>
    <property type="project" value="InterPro"/>
</dbReference>
<feature type="signal peptide" evidence="8">
    <location>
        <begin position="1"/>
        <end position="19"/>
    </location>
</feature>
<keyword evidence="8" id="KW-0732">Signal</keyword>
<evidence type="ECO:0000256" key="5">
    <source>
        <dbReference type="ARBA" id="ARBA00022989"/>
    </source>
</evidence>
<dbReference type="Pfam" id="PF01061">
    <property type="entry name" value="ABC2_membrane"/>
    <property type="match status" value="1"/>
</dbReference>
<evidence type="ECO:0000259" key="9">
    <source>
        <dbReference type="PROSITE" id="PS50222"/>
    </source>
</evidence>
<accession>A0AAE0BL36</accession>
<proteinExistence type="predicted"/>
<feature type="transmembrane region" description="Helical" evidence="7">
    <location>
        <begin position="470"/>
        <end position="489"/>
    </location>
</feature>
<evidence type="ECO:0000313" key="10">
    <source>
        <dbReference type="EMBL" id="KAK3237960.1"/>
    </source>
</evidence>
<keyword evidence="6 7" id="KW-0472">Membrane</keyword>
<evidence type="ECO:0000256" key="4">
    <source>
        <dbReference type="ARBA" id="ARBA00022837"/>
    </source>
</evidence>
<dbReference type="GO" id="GO:0016020">
    <property type="term" value="C:membrane"/>
    <property type="evidence" value="ECO:0007669"/>
    <property type="project" value="UniProtKB-SubCell"/>
</dbReference>
<protein>
    <recommendedName>
        <fullName evidence="9">EF-hand domain-containing protein</fullName>
    </recommendedName>
</protein>
<dbReference type="InterPro" id="IPR011992">
    <property type="entry name" value="EF-hand-dom_pair"/>
</dbReference>
<dbReference type="SUPFAM" id="SSF47473">
    <property type="entry name" value="EF-hand"/>
    <property type="match status" value="1"/>
</dbReference>
<evidence type="ECO:0000256" key="6">
    <source>
        <dbReference type="ARBA" id="ARBA00023136"/>
    </source>
</evidence>
<dbReference type="InterPro" id="IPR050352">
    <property type="entry name" value="ABCG_transporters"/>
</dbReference>
<feature type="transmembrane region" description="Helical" evidence="7">
    <location>
        <begin position="401"/>
        <end position="427"/>
    </location>
</feature>
<dbReference type="PROSITE" id="PS50222">
    <property type="entry name" value="EF_HAND_2"/>
    <property type="match status" value="1"/>
</dbReference>
<dbReference type="PANTHER" id="PTHR48041">
    <property type="entry name" value="ABC TRANSPORTER G FAMILY MEMBER 28"/>
    <property type="match status" value="1"/>
</dbReference>
<evidence type="ECO:0000256" key="1">
    <source>
        <dbReference type="ARBA" id="ARBA00004141"/>
    </source>
</evidence>
<keyword evidence="3 7" id="KW-0812">Transmembrane</keyword>
<feature type="transmembrane region" description="Helical" evidence="7">
    <location>
        <begin position="564"/>
        <end position="582"/>
    </location>
</feature>
<evidence type="ECO:0000256" key="8">
    <source>
        <dbReference type="SAM" id="SignalP"/>
    </source>
</evidence>
<evidence type="ECO:0000256" key="3">
    <source>
        <dbReference type="ARBA" id="ARBA00022692"/>
    </source>
</evidence>
<evidence type="ECO:0000256" key="2">
    <source>
        <dbReference type="ARBA" id="ARBA00022448"/>
    </source>
</evidence>
<dbReference type="AlphaFoldDB" id="A0AAE0BL36"/>
<keyword evidence="4" id="KW-0106">Calcium</keyword>
<dbReference type="InterPro" id="IPR018247">
    <property type="entry name" value="EF_Hand_1_Ca_BS"/>
</dbReference>
<evidence type="ECO:0000256" key="7">
    <source>
        <dbReference type="SAM" id="Phobius"/>
    </source>
</evidence>
<feature type="domain" description="EF-hand" evidence="9">
    <location>
        <begin position="171"/>
        <end position="206"/>
    </location>
</feature>
<feature type="chain" id="PRO_5041911197" description="EF-hand domain-containing protein" evidence="8">
    <location>
        <begin position="20"/>
        <end position="717"/>
    </location>
</feature>
<comment type="caution">
    <text evidence="10">The sequence shown here is derived from an EMBL/GenBank/DDBJ whole genome shotgun (WGS) entry which is preliminary data.</text>
</comment>
<sequence length="717" mass="80815">MRSDRSFTSFLEIFALVSGCINLANLGDFSLENLLQQDLYNAPDTNRSPGKQLAVAIVQAAEQLSDTKWFRRLQSEFAFRCEGHKGNIGVKDEAESQHELFCVTKSEALEILKDMGFDSALGQATNEAIVNLIASTNHLLPNQIDDASIPYFRLSRFLTNFLSELVPDDEMKRMRTEDFFFILDRDADGILSVEELAEGFGKMFVFSCSQMSVNLGKNVTKEQFKKNLVQPMYTLMLAGNGDKVTYDHYRTFMDLRIALREHIKESAGSSYENRVLIASKSQGSAFAQRSLDYTKNVQEKPAFRTQLDILLRRNFYVWLKDPKGLRISIIQGILIPSVIGLLYFDQDRTQENYSNVAACCFMMLLFSGMLPVTQTVIAFPLEKAIIMREYTNGCYDAMPFYISKCIFLACTKGYVGFLIGFAGYFMAGIHPEVITFSNMCGFFSVTIMMTIWSSITGLTLGFFAETPETATGVSMPILLLNVMFAGFLISSGSIPVYFIWAYYLSMFHYCLSAVMVSTFEDYEFKGCDEGYDPDEEECPFGSDGTGKDVLKTMDIEFDTYWPNLYMAMFFAGLTVVGGYAMLHSRFKISLVIKANIDAEEEPEETGWLEKFRQDLKALSYIFRKDKKAEPMANEPIVEETGEGMIRRRASDLARVKSAGDSLTSDSAADRFGARARSMPVGRSRRQTIHVIRKRSTFAAEDNAVDTEGQRELQGLCS</sequence>